<protein>
    <submittedName>
        <fullName evidence="1">DUF3265 domain-containing protein</fullName>
    </submittedName>
</protein>
<sequence>MTKRLRRIHNAWQFWFESNLVFTAQWLRQSGRVVHHLTRRYVSFRNLSF</sequence>
<dbReference type="EMBL" id="LOSH02000004">
    <property type="protein sequence ID" value="PNM67657.1"/>
    <property type="molecule type" value="Genomic_DNA"/>
</dbReference>
<gene>
    <name evidence="1" type="ORF">AL548_015980</name>
</gene>
<dbReference type="Proteomes" id="UP000054370">
    <property type="component" value="Unassembled WGS sequence"/>
</dbReference>
<reference evidence="1" key="1">
    <citation type="submission" date="2017-12" db="EMBL/GenBank/DDBJ databases">
        <title>FDA dAtabase for Regulatory Grade micrObial Sequences (FDA-ARGOS): Supporting development and validation of Infectious Disease Dx tests.</title>
        <authorList>
            <person name="Hoffmann M."/>
            <person name="Allard M."/>
            <person name="Evans P."/>
            <person name="Brown E."/>
            <person name="Tallon L.J."/>
            <person name="Sadzewicz L."/>
            <person name="Sengamalay N."/>
            <person name="Ott S."/>
            <person name="Godinez A."/>
            <person name="Nagaraj S."/>
            <person name="Vavikolanu K."/>
            <person name="Aluvathingal J."/>
            <person name="Nadendla S."/>
            <person name="Hobson J."/>
            <person name="Sichtig H."/>
        </authorList>
    </citation>
    <scope>NUCLEOTIDE SEQUENCE [LARGE SCALE GENOMIC DNA]</scope>
    <source>
        <strain evidence="1">FDAARGOS_118</strain>
    </source>
</reference>
<name>A0ABX4WW71_VIBVL</name>
<evidence type="ECO:0000313" key="2">
    <source>
        <dbReference type="Proteomes" id="UP000054370"/>
    </source>
</evidence>
<accession>A0ABX4WW71</accession>
<proteinExistence type="predicted"/>
<organism evidence="1 2">
    <name type="scientific">Vibrio vulnificus</name>
    <dbReference type="NCBI Taxonomy" id="672"/>
    <lineage>
        <taxon>Bacteria</taxon>
        <taxon>Pseudomonadati</taxon>
        <taxon>Pseudomonadota</taxon>
        <taxon>Gammaproteobacteria</taxon>
        <taxon>Vibrionales</taxon>
        <taxon>Vibrionaceae</taxon>
        <taxon>Vibrio</taxon>
    </lineage>
</organism>
<evidence type="ECO:0000313" key="1">
    <source>
        <dbReference type="EMBL" id="PNM67657.1"/>
    </source>
</evidence>
<comment type="caution">
    <text evidence="1">The sequence shown here is derived from an EMBL/GenBank/DDBJ whole genome shotgun (WGS) entry which is preliminary data.</text>
</comment>
<keyword evidence="2" id="KW-1185">Reference proteome</keyword>